<organism evidence="2">
    <name type="scientific">Siphoviridae sp. ctTIi48</name>
    <dbReference type="NCBI Taxonomy" id="2827875"/>
    <lineage>
        <taxon>Viruses</taxon>
        <taxon>Duplodnaviria</taxon>
        <taxon>Heunggongvirae</taxon>
        <taxon>Uroviricota</taxon>
        <taxon>Caudoviricetes</taxon>
    </lineage>
</organism>
<dbReference type="EMBL" id="BK032851">
    <property type="protein sequence ID" value="DAF64124.1"/>
    <property type="molecule type" value="Genomic_DNA"/>
</dbReference>
<protein>
    <submittedName>
        <fullName evidence="2">Uncharacterized protein</fullName>
    </submittedName>
</protein>
<feature type="coiled-coil region" evidence="1">
    <location>
        <begin position="83"/>
        <end position="110"/>
    </location>
</feature>
<evidence type="ECO:0000313" key="2">
    <source>
        <dbReference type="EMBL" id="DAF64124.1"/>
    </source>
</evidence>
<reference evidence="2" key="1">
    <citation type="journal article" date="2021" name="Proc. Natl. Acad. Sci. U.S.A.">
        <title>A Catalog of Tens of Thousands of Viruses from Human Metagenomes Reveals Hidden Associations with Chronic Diseases.</title>
        <authorList>
            <person name="Tisza M.J."/>
            <person name="Buck C.B."/>
        </authorList>
    </citation>
    <scope>NUCLEOTIDE SEQUENCE</scope>
    <source>
        <strain evidence="2">CtTIi48</strain>
    </source>
</reference>
<accession>A0A8S5TLD0</accession>
<proteinExistence type="predicted"/>
<keyword evidence="1" id="KW-0175">Coiled coil</keyword>
<name>A0A8S5TLD0_9CAUD</name>
<evidence type="ECO:0000256" key="1">
    <source>
        <dbReference type="SAM" id="Coils"/>
    </source>
</evidence>
<sequence>MMYDPYNNPYQYNNPYMQRLNQMQAQQRTEVVRVNGKNGAEAYQLAPNSSVLMLDTTAPIVWLAETDGAGYKTVLPYSITPYKTEAEAEAKSLNERVTRLEEIINAQSDTATINKKPAKPKSE</sequence>